<protein>
    <submittedName>
        <fullName evidence="2">DUF935 family protein</fullName>
    </submittedName>
</protein>
<comment type="caution">
    <text evidence="2">The sequence shown here is derived from an EMBL/GenBank/DDBJ whole genome shotgun (WGS) entry which is preliminary data.</text>
</comment>
<keyword evidence="3" id="KW-1185">Reference proteome</keyword>
<dbReference type="EMBL" id="JBHSPR010000010">
    <property type="protein sequence ID" value="MFC6017790.1"/>
    <property type="molecule type" value="Genomic_DNA"/>
</dbReference>
<sequence>MTAPIREIGYAQAATAPGSGNWWAYDDQETTPELRWPQSVQVYEQMRRQDAQVASVLRAVSLPVRRTPWRIDPAGARPEVVQLVAQDLGLPVVGETPQPPARLRDRFSWSDHLSEALLMLPFGHSFFEQVYRIDSAGRARLRKLAPRLPKTIEDIEVARDGGLVSITQYAAMTGDRQPPIPVSRLLAYVLDREGGNWLGTSLLRPAYKHWLIKDRLLRVQAQTIERNGMGIPLYQAQEGASEADIAKGAQMAQAWRAGESAGSAVPHGADLLLRGVEGDLPDADKPIRYHDEQIARAVLAHFLNLGTQTGSWALGTTFADFFTLSLQTLAQKVADTVTQHVVEDLVDLNWGEDEPAPKVVFDEIGSRQAATAAALKALIEVGAITVDERLDESLRQQYGLPPADPATTRELPPESPAPPPDNSLEA</sequence>
<name>A0ABW1K8D7_9ACTN</name>
<reference evidence="3" key="1">
    <citation type="journal article" date="2019" name="Int. J. Syst. Evol. Microbiol.">
        <title>The Global Catalogue of Microorganisms (GCM) 10K type strain sequencing project: providing services to taxonomists for standard genome sequencing and annotation.</title>
        <authorList>
            <consortium name="The Broad Institute Genomics Platform"/>
            <consortium name="The Broad Institute Genome Sequencing Center for Infectious Disease"/>
            <person name="Wu L."/>
            <person name="Ma J."/>
        </authorList>
    </citation>
    <scope>NUCLEOTIDE SEQUENCE [LARGE SCALE GENOMIC DNA]</scope>
    <source>
        <strain evidence="3">ZS-35-S2</strain>
    </source>
</reference>
<feature type="region of interest" description="Disordered" evidence="1">
    <location>
        <begin position="394"/>
        <end position="426"/>
    </location>
</feature>
<dbReference type="RefSeq" id="WP_377422320.1">
    <property type="nucleotide sequence ID" value="NZ_JBHSPR010000010.1"/>
</dbReference>
<dbReference type="Pfam" id="PF06074">
    <property type="entry name" value="Portal_Mu"/>
    <property type="match status" value="1"/>
</dbReference>
<dbReference type="Proteomes" id="UP001596203">
    <property type="component" value="Unassembled WGS sequence"/>
</dbReference>
<feature type="compositionally biased region" description="Pro residues" evidence="1">
    <location>
        <begin position="413"/>
        <end position="426"/>
    </location>
</feature>
<evidence type="ECO:0000256" key="1">
    <source>
        <dbReference type="SAM" id="MobiDB-lite"/>
    </source>
</evidence>
<evidence type="ECO:0000313" key="3">
    <source>
        <dbReference type="Proteomes" id="UP001596203"/>
    </source>
</evidence>
<dbReference type="InterPro" id="IPR009279">
    <property type="entry name" value="Portal_Mu"/>
</dbReference>
<gene>
    <name evidence="2" type="ORF">ACFP2T_16435</name>
</gene>
<organism evidence="2 3">
    <name type="scientific">Plantactinospora solaniradicis</name>
    <dbReference type="NCBI Taxonomy" id="1723736"/>
    <lineage>
        <taxon>Bacteria</taxon>
        <taxon>Bacillati</taxon>
        <taxon>Actinomycetota</taxon>
        <taxon>Actinomycetes</taxon>
        <taxon>Micromonosporales</taxon>
        <taxon>Micromonosporaceae</taxon>
        <taxon>Plantactinospora</taxon>
    </lineage>
</organism>
<proteinExistence type="predicted"/>
<accession>A0ABW1K8D7</accession>
<evidence type="ECO:0000313" key="2">
    <source>
        <dbReference type="EMBL" id="MFC6017790.1"/>
    </source>
</evidence>